<sequence length="153" mass="17651">MEKEERKTVPRPESGREEENELVNLRYEVASAKRQITSLQNMLSAKNREAAGLRDALIERDVLLKEAACCISDALALCREQLTRMDRASRLYMSYEMEWQAINTRLSKMKDQLPEIPDAEEPEGRGTVLETVRSRVGSRMETAGENLRRMFEE</sequence>
<evidence type="ECO:0000313" key="4">
    <source>
        <dbReference type="Proteomes" id="UP000823922"/>
    </source>
</evidence>
<keyword evidence="1" id="KW-0175">Coiled coil</keyword>
<proteinExistence type="predicted"/>
<dbReference type="EMBL" id="DWVS01000138">
    <property type="protein sequence ID" value="HJC87456.1"/>
    <property type="molecule type" value="Genomic_DNA"/>
</dbReference>
<dbReference type="AlphaFoldDB" id="A0A9D2QJ93"/>
<feature type="coiled-coil region" evidence="1">
    <location>
        <begin position="15"/>
        <end position="49"/>
    </location>
</feature>
<organism evidence="3 4">
    <name type="scientific">Candidatus Eisenbergiella intestinigallinarum</name>
    <dbReference type="NCBI Taxonomy" id="2838549"/>
    <lineage>
        <taxon>Bacteria</taxon>
        <taxon>Bacillati</taxon>
        <taxon>Bacillota</taxon>
        <taxon>Clostridia</taxon>
        <taxon>Lachnospirales</taxon>
        <taxon>Lachnospiraceae</taxon>
        <taxon>Eisenbergiella</taxon>
    </lineage>
</organism>
<evidence type="ECO:0000256" key="2">
    <source>
        <dbReference type="SAM" id="MobiDB-lite"/>
    </source>
</evidence>
<name>A0A9D2QJ93_9FIRM</name>
<feature type="region of interest" description="Disordered" evidence="2">
    <location>
        <begin position="133"/>
        <end position="153"/>
    </location>
</feature>
<dbReference type="Proteomes" id="UP000823922">
    <property type="component" value="Unassembled WGS sequence"/>
</dbReference>
<accession>A0A9D2QJ93</accession>
<gene>
    <name evidence="3" type="ORF">H9926_05505</name>
</gene>
<protein>
    <submittedName>
        <fullName evidence="3">Uncharacterized protein</fullName>
    </submittedName>
</protein>
<reference evidence="3" key="2">
    <citation type="submission" date="2021-04" db="EMBL/GenBank/DDBJ databases">
        <authorList>
            <person name="Gilroy R."/>
        </authorList>
    </citation>
    <scope>NUCLEOTIDE SEQUENCE</scope>
    <source>
        <strain evidence="3">ChiBcec1-1630</strain>
    </source>
</reference>
<comment type="caution">
    <text evidence="3">The sequence shown here is derived from an EMBL/GenBank/DDBJ whole genome shotgun (WGS) entry which is preliminary data.</text>
</comment>
<evidence type="ECO:0000256" key="1">
    <source>
        <dbReference type="SAM" id="Coils"/>
    </source>
</evidence>
<evidence type="ECO:0000313" key="3">
    <source>
        <dbReference type="EMBL" id="HJC87456.1"/>
    </source>
</evidence>
<reference evidence="3" key="1">
    <citation type="journal article" date="2021" name="PeerJ">
        <title>Extensive microbial diversity within the chicken gut microbiome revealed by metagenomics and culture.</title>
        <authorList>
            <person name="Gilroy R."/>
            <person name="Ravi A."/>
            <person name="Getino M."/>
            <person name="Pursley I."/>
            <person name="Horton D.L."/>
            <person name="Alikhan N.F."/>
            <person name="Baker D."/>
            <person name="Gharbi K."/>
            <person name="Hall N."/>
            <person name="Watson M."/>
            <person name="Adriaenssens E.M."/>
            <person name="Foster-Nyarko E."/>
            <person name="Jarju S."/>
            <person name="Secka A."/>
            <person name="Antonio M."/>
            <person name="Oren A."/>
            <person name="Chaudhuri R.R."/>
            <person name="La Ragione R."/>
            <person name="Hildebrand F."/>
            <person name="Pallen M.J."/>
        </authorList>
    </citation>
    <scope>NUCLEOTIDE SEQUENCE</scope>
    <source>
        <strain evidence="3">ChiBcec1-1630</strain>
    </source>
</reference>